<accession>A0ABX1BNK4</accession>
<dbReference type="SUPFAM" id="SSF53474">
    <property type="entry name" value="alpha/beta-Hydrolases"/>
    <property type="match status" value="1"/>
</dbReference>
<dbReference type="Proteomes" id="UP000696294">
    <property type="component" value="Unassembled WGS sequence"/>
</dbReference>
<dbReference type="GO" id="GO:0016787">
    <property type="term" value="F:hydrolase activity"/>
    <property type="evidence" value="ECO:0007669"/>
    <property type="project" value="UniProtKB-KW"/>
</dbReference>
<keyword evidence="3" id="KW-0378">Hydrolase</keyword>
<evidence type="ECO:0000256" key="1">
    <source>
        <dbReference type="SAM" id="MobiDB-lite"/>
    </source>
</evidence>
<comment type="caution">
    <text evidence="3">The sequence shown here is derived from an EMBL/GenBank/DDBJ whole genome shotgun (WGS) entry which is preliminary data.</text>
</comment>
<dbReference type="EMBL" id="JAATEP010000048">
    <property type="protein sequence ID" value="NJP96343.1"/>
    <property type="molecule type" value="Genomic_DNA"/>
</dbReference>
<evidence type="ECO:0000313" key="4">
    <source>
        <dbReference type="Proteomes" id="UP000696294"/>
    </source>
</evidence>
<dbReference type="PANTHER" id="PTHR43689">
    <property type="entry name" value="HYDROLASE"/>
    <property type="match status" value="1"/>
</dbReference>
<dbReference type="Pfam" id="PF12697">
    <property type="entry name" value="Abhydrolase_6"/>
    <property type="match status" value="1"/>
</dbReference>
<reference evidence="3 4" key="1">
    <citation type="submission" date="2020-03" db="EMBL/GenBank/DDBJ databases">
        <title>WGS of actinomycetes isolated from Thailand.</title>
        <authorList>
            <person name="Thawai C."/>
        </authorList>
    </citation>
    <scope>NUCLEOTIDE SEQUENCE [LARGE SCALE GENOMIC DNA]</scope>
    <source>
        <strain evidence="3 4">FMUSA5-5</strain>
    </source>
</reference>
<organism evidence="3 4">
    <name type="scientific">Nonomuraea composti</name>
    <dbReference type="NCBI Taxonomy" id="2720023"/>
    <lineage>
        <taxon>Bacteria</taxon>
        <taxon>Bacillati</taxon>
        <taxon>Actinomycetota</taxon>
        <taxon>Actinomycetes</taxon>
        <taxon>Streptosporangiales</taxon>
        <taxon>Streptosporangiaceae</taxon>
        <taxon>Nonomuraea</taxon>
    </lineage>
</organism>
<dbReference type="Gene3D" id="3.40.50.1820">
    <property type="entry name" value="alpha/beta hydrolase"/>
    <property type="match status" value="1"/>
</dbReference>
<sequence length="303" mass="32133">MNAAHTPLTNAAHTSLTNTAHTPLTNTAHTPLTNAAHGPRADVARGPRAADVRVPVRCQRAGAGERPVRVLLLHGLGGGPSTWHRFADLAAPHLELLEADLPWSATGTGEWSRQADATPWIRAALAAAGDVELVVAHSFAANVLLEAAAAGGPPLAAVLVSPFYRSAPAEFDWATIESYLGGFHGILDDGLRVSSGDRLAAGLRRDMALRLRERLGPYGWMRFFDSYLRSPLLDTAAVTAPCLVVSGTDDLAAPPRDGRTLAMALPRARFEALPAGHLPMIEQAHRFAELVGEFAATLPLEIT</sequence>
<dbReference type="InterPro" id="IPR029058">
    <property type="entry name" value="AB_hydrolase_fold"/>
</dbReference>
<feature type="compositionally biased region" description="Polar residues" evidence="1">
    <location>
        <begin position="7"/>
        <end position="33"/>
    </location>
</feature>
<dbReference type="InterPro" id="IPR000073">
    <property type="entry name" value="AB_hydrolase_1"/>
</dbReference>
<feature type="region of interest" description="Disordered" evidence="1">
    <location>
        <begin position="1"/>
        <end position="48"/>
    </location>
</feature>
<name>A0ABX1BNK4_9ACTN</name>
<feature type="compositionally biased region" description="Basic and acidic residues" evidence="1">
    <location>
        <begin position="39"/>
        <end position="48"/>
    </location>
</feature>
<feature type="domain" description="AB hydrolase-1" evidence="2">
    <location>
        <begin position="70"/>
        <end position="289"/>
    </location>
</feature>
<dbReference type="PANTHER" id="PTHR43689:SF8">
    <property type="entry name" value="ALPHA_BETA-HYDROLASES SUPERFAMILY PROTEIN"/>
    <property type="match status" value="1"/>
</dbReference>
<gene>
    <name evidence="3" type="ORF">HCN51_44110</name>
</gene>
<protein>
    <submittedName>
        <fullName evidence="3">Alpha/beta fold hydrolase</fullName>
    </submittedName>
</protein>
<evidence type="ECO:0000259" key="2">
    <source>
        <dbReference type="Pfam" id="PF12697"/>
    </source>
</evidence>
<evidence type="ECO:0000313" key="3">
    <source>
        <dbReference type="EMBL" id="NJP96343.1"/>
    </source>
</evidence>
<dbReference type="RefSeq" id="WP_168017945.1">
    <property type="nucleotide sequence ID" value="NZ_JAATEP010000048.1"/>
</dbReference>
<keyword evidence="4" id="KW-1185">Reference proteome</keyword>
<proteinExistence type="predicted"/>